<dbReference type="PANTHER" id="PTHR45947:SF3">
    <property type="entry name" value="SULFOQUINOVOSYL TRANSFERASE SQD2"/>
    <property type="match status" value="1"/>
</dbReference>
<dbReference type="AlphaFoldDB" id="A0A9D2I4G2"/>
<dbReference type="GO" id="GO:0016758">
    <property type="term" value="F:hexosyltransferase activity"/>
    <property type="evidence" value="ECO:0007669"/>
    <property type="project" value="TreeGrafter"/>
</dbReference>
<name>A0A9D2I4G2_9FIRM</name>
<dbReference type="EMBL" id="DWYY01000026">
    <property type="protein sequence ID" value="HJA91882.1"/>
    <property type="molecule type" value="Genomic_DNA"/>
</dbReference>
<evidence type="ECO:0000313" key="4">
    <source>
        <dbReference type="Proteomes" id="UP000886858"/>
    </source>
</evidence>
<evidence type="ECO:0000259" key="1">
    <source>
        <dbReference type="Pfam" id="PF00534"/>
    </source>
</evidence>
<proteinExistence type="predicted"/>
<dbReference type="Pfam" id="PF00534">
    <property type="entry name" value="Glycos_transf_1"/>
    <property type="match status" value="1"/>
</dbReference>
<dbReference type="InterPro" id="IPR028098">
    <property type="entry name" value="Glyco_trans_4-like_N"/>
</dbReference>
<dbReference type="InterPro" id="IPR001296">
    <property type="entry name" value="Glyco_trans_1"/>
</dbReference>
<organism evidence="3 4">
    <name type="scientific">Candidatus Eisenbergiella merdipullorum</name>
    <dbReference type="NCBI Taxonomy" id="2838553"/>
    <lineage>
        <taxon>Bacteria</taxon>
        <taxon>Bacillati</taxon>
        <taxon>Bacillota</taxon>
        <taxon>Clostridia</taxon>
        <taxon>Lachnospirales</taxon>
        <taxon>Lachnospiraceae</taxon>
        <taxon>Eisenbergiella</taxon>
    </lineage>
</organism>
<dbReference type="InterPro" id="IPR050194">
    <property type="entry name" value="Glycosyltransferase_grp1"/>
</dbReference>
<dbReference type="Pfam" id="PF13439">
    <property type="entry name" value="Glyco_transf_4"/>
    <property type="match status" value="1"/>
</dbReference>
<dbReference type="Gene3D" id="3.40.50.2000">
    <property type="entry name" value="Glycogen Phosphorylase B"/>
    <property type="match status" value="2"/>
</dbReference>
<sequence length="407" mass="46189">MKILITTDWYKPVINGVVTSVVTLKEQLEELGCEVRVLTLSESGRAYREDGVYYLSSLNASRIYPGARAVCPPCTWLDELLAWKPDLIHSQCEFSSFLAARWIARRLRIPIVHTYHTVYEDYTHYFSAGKPWGKQAAAWFSRFVLERTDRVIVPTHKVAVLLQGYGVDRPIDVIPTGIRTERFAPQTRGQAAGKQKKERERLRESLGIGKGQVVLLALGRLAKEKNLEEIITFFGRLDEPGLELVIVGDGPEREALAKLAGQQKGRERIHFVGMIPCEETPAWYRAADLFVCASRSETQGITYLEALCSGLPAVCRRDACIEGIVRDGWNGFVYEREKEFAASCRLLMRDEEKRQLFGLHAVQTGSEYGARRFGERVLQVYEEAMAQKRKGAHFFSDFACQIRTYVL</sequence>
<accession>A0A9D2I4G2</accession>
<comment type="caution">
    <text evidence="3">The sequence shown here is derived from an EMBL/GenBank/DDBJ whole genome shotgun (WGS) entry which is preliminary data.</text>
</comment>
<evidence type="ECO:0000259" key="2">
    <source>
        <dbReference type="Pfam" id="PF13439"/>
    </source>
</evidence>
<protein>
    <submittedName>
        <fullName evidence="3">Glycosyltransferase family 4 protein</fullName>
    </submittedName>
</protein>
<dbReference type="CDD" id="cd03817">
    <property type="entry name" value="GT4_UGDG-like"/>
    <property type="match status" value="1"/>
</dbReference>
<dbReference type="Proteomes" id="UP000886858">
    <property type="component" value="Unassembled WGS sequence"/>
</dbReference>
<feature type="domain" description="Glycosyltransferase subfamily 4-like N-terminal" evidence="2">
    <location>
        <begin position="14"/>
        <end position="182"/>
    </location>
</feature>
<reference evidence="3" key="2">
    <citation type="submission" date="2021-04" db="EMBL/GenBank/DDBJ databases">
        <authorList>
            <person name="Gilroy R."/>
        </authorList>
    </citation>
    <scope>NUCLEOTIDE SEQUENCE</scope>
    <source>
        <strain evidence="3">CHK179-7159</strain>
    </source>
</reference>
<reference evidence="3" key="1">
    <citation type="journal article" date="2021" name="PeerJ">
        <title>Extensive microbial diversity within the chicken gut microbiome revealed by metagenomics and culture.</title>
        <authorList>
            <person name="Gilroy R."/>
            <person name="Ravi A."/>
            <person name="Getino M."/>
            <person name="Pursley I."/>
            <person name="Horton D.L."/>
            <person name="Alikhan N.F."/>
            <person name="Baker D."/>
            <person name="Gharbi K."/>
            <person name="Hall N."/>
            <person name="Watson M."/>
            <person name="Adriaenssens E.M."/>
            <person name="Foster-Nyarko E."/>
            <person name="Jarju S."/>
            <person name="Secka A."/>
            <person name="Antonio M."/>
            <person name="Oren A."/>
            <person name="Chaudhuri R.R."/>
            <person name="La Ragione R."/>
            <person name="Hildebrand F."/>
            <person name="Pallen M.J."/>
        </authorList>
    </citation>
    <scope>NUCLEOTIDE SEQUENCE</scope>
    <source>
        <strain evidence="3">CHK179-7159</strain>
    </source>
</reference>
<evidence type="ECO:0000313" key="3">
    <source>
        <dbReference type="EMBL" id="HJA91882.1"/>
    </source>
</evidence>
<dbReference type="PANTHER" id="PTHR45947">
    <property type="entry name" value="SULFOQUINOVOSYL TRANSFERASE SQD2"/>
    <property type="match status" value="1"/>
</dbReference>
<gene>
    <name evidence="3" type="ORF">H9717_01980</name>
</gene>
<dbReference type="SUPFAM" id="SSF53756">
    <property type="entry name" value="UDP-Glycosyltransferase/glycogen phosphorylase"/>
    <property type="match status" value="1"/>
</dbReference>
<feature type="domain" description="Glycosyl transferase family 1" evidence="1">
    <location>
        <begin position="199"/>
        <end position="357"/>
    </location>
</feature>